<evidence type="ECO:0000313" key="4">
    <source>
        <dbReference type="Proteomes" id="UP000619486"/>
    </source>
</evidence>
<protein>
    <recommendedName>
        <fullName evidence="5">Integral membrane protein</fullName>
    </recommendedName>
</protein>
<gene>
    <name evidence="3" type="ORF">GCM10014713_13460</name>
</gene>
<comment type="caution">
    <text evidence="3">The sequence shown here is derived from an EMBL/GenBank/DDBJ whole genome shotgun (WGS) entry which is preliminary data.</text>
</comment>
<feature type="transmembrane region" description="Helical" evidence="2">
    <location>
        <begin position="50"/>
        <end position="69"/>
    </location>
</feature>
<accession>A0A918GZH1</accession>
<reference evidence="3" key="1">
    <citation type="journal article" date="2014" name="Int. J. Syst. Evol. Microbiol.">
        <title>Complete genome sequence of Corynebacterium casei LMG S-19264T (=DSM 44701T), isolated from a smear-ripened cheese.</title>
        <authorList>
            <consortium name="US DOE Joint Genome Institute (JGI-PGF)"/>
            <person name="Walter F."/>
            <person name="Albersmeier A."/>
            <person name="Kalinowski J."/>
            <person name="Ruckert C."/>
        </authorList>
    </citation>
    <scope>NUCLEOTIDE SEQUENCE</scope>
    <source>
        <strain evidence="3">JCM 3172</strain>
    </source>
</reference>
<reference evidence="3" key="2">
    <citation type="submission" date="2020-09" db="EMBL/GenBank/DDBJ databases">
        <authorList>
            <person name="Sun Q."/>
            <person name="Ohkuma M."/>
        </authorList>
    </citation>
    <scope>NUCLEOTIDE SEQUENCE</scope>
    <source>
        <strain evidence="3">JCM 3172</strain>
    </source>
</reference>
<feature type="transmembrane region" description="Helical" evidence="2">
    <location>
        <begin position="143"/>
        <end position="164"/>
    </location>
</feature>
<dbReference type="Proteomes" id="UP000619486">
    <property type="component" value="Unassembled WGS sequence"/>
</dbReference>
<dbReference type="EMBL" id="BMQQ01000003">
    <property type="protein sequence ID" value="GGT21775.1"/>
    <property type="molecule type" value="Genomic_DNA"/>
</dbReference>
<keyword evidence="2" id="KW-0812">Transmembrane</keyword>
<keyword evidence="2" id="KW-0472">Membrane</keyword>
<proteinExistence type="predicted"/>
<evidence type="ECO:0000313" key="3">
    <source>
        <dbReference type="EMBL" id="GGT21775.1"/>
    </source>
</evidence>
<keyword evidence="2" id="KW-1133">Transmembrane helix</keyword>
<evidence type="ECO:0000256" key="1">
    <source>
        <dbReference type="SAM" id="MobiDB-lite"/>
    </source>
</evidence>
<evidence type="ECO:0008006" key="5">
    <source>
        <dbReference type="Google" id="ProtNLM"/>
    </source>
</evidence>
<sequence length="251" mass="25395">MFTAVCVVLSALGHVLAACATVPWWTLLLGFAGVFALTAPFAGRERSLPVITTALAVGQLALHAVFGLGQRHLGMNAGQATDDALIRMATKLVCGAGAASLTPADASRIIADSGLDPATATATATGGHEHLVPAARAAESASLFPSLSMVLGHLLAALATGWLLRRGDLALGRLATLSGQGATEIAEGALVRALRSALSYLRALLAGLPGTPATGPRPPRPRRDVSPPPLAGALQHTVIRRGPPAVCVLAA</sequence>
<name>A0A918GZH1_9ACTN</name>
<evidence type="ECO:0000256" key="2">
    <source>
        <dbReference type="SAM" id="Phobius"/>
    </source>
</evidence>
<feature type="region of interest" description="Disordered" evidence="1">
    <location>
        <begin position="209"/>
        <end position="232"/>
    </location>
</feature>
<organism evidence="3 4">
    <name type="scientific">Streptomyces purpureus</name>
    <dbReference type="NCBI Taxonomy" id="1951"/>
    <lineage>
        <taxon>Bacteria</taxon>
        <taxon>Bacillati</taxon>
        <taxon>Actinomycetota</taxon>
        <taxon>Actinomycetes</taxon>
        <taxon>Kitasatosporales</taxon>
        <taxon>Streptomycetaceae</taxon>
        <taxon>Streptomyces</taxon>
    </lineage>
</organism>
<dbReference type="AlphaFoldDB" id="A0A918GZH1"/>
<keyword evidence="4" id="KW-1185">Reference proteome</keyword>